<keyword evidence="6 9" id="KW-0472">Membrane</keyword>
<keyword evidence="5" id="KW-0297">G-protein coupled receptor</keyword>
<dbReference type="InterPro" id="IPR000276">
    <property type="entry name" value="GPCR_Rhodpsn"/>
</dbReference>
<dbReference type="InterPro" id="IPR013312">
    <property type="entry name" value="GPR40-rel_orph"/>
</dbReference>
<dbReference type="InParanoid" id="A0A6Q2X9M6"/>
<keyword evidence="3 9" id="KW-0812">Transmembrane</keyword>
<feature type="transmembrane region" description="Helical" evidence="9">
    <location>
        <begin position="89"/>
        <end position="108"/>
    </location>
</feature>
<dbReference type="AlphaFoldDB" id="A0A6Q2X9M6"/>
<evidence type="ECO:0000256" key="9">
    <source>
        <dbReference type="SAM" id="Phobius"/>
    </source>
</evidence>
<protein>
    <recommendedName>
        <fullName evidence="10">G-protein coupled receptors family 1 profile domain-containing protein</fullName>
    </recommendedName>
</protein>
<keyword evidence="8" id="KW-0807">Transducer</keyword>
<dbReference type="GO" id="GO:0004930">
    <property type="term" value="F:G protein-coupled receptor activity"/>
    <property type="evidence" value="ECO:0007669"/>
    <property type="project" value="UniProtKB-KW"/>
</dbReference>
<feature type="transmembrane region" description="Helical" evidence="9">
    <location>
        <begin position="51"/>
        <end position="69"/>
    </location>
</feature>
<proteinExistence type="predicted"/>
<dbReference type="PRINTS" id="PR00237">
    <property type="entry name" value="GPCRRHODOPSN"/>
</dbReference>
<keyword evidence="12" id="KW-1185">Reference proteome</keyword>
<dbReference type="CDD" id="cd15170">
    <property type="entry name" value="7tmA_FFAR2_FFAR3"/>
    <property type="match status" value="1"/>
</dbReference>
<dbReference type="Ensembl" id="ENSELUT00000086169.2">
    <property type="protein sequence ID" value="ENSELUP00000050133.1"/>
    <property type="gene ID" value="ENSELUG00000027642.2"/>
</dbReference>
<feature type="domain" description="G-protein coupled receptors family 1 profile" evidence="10">
    <location>
        <begin position="30"/>
        <end position="277"/>
    </location>
</feature>
<evidence type="ECO:0000256" key="7">
    <source>
        <dbReference type="ARBA" id="ARBA00023170"/>
    </source>
</evidence>
<reference evidence="11" key="3">
    <citation type="submission" date="2025-08" db="UniProtKB">
        <authorList>
            <consortium name="Ensembl"/>
        </authorList>
    </citation>
    <scope>IDENTIFICATION</scope>
</reference>
<dbReference type="PRINTS" id="PR01904">
    <property type="entry name" value="GPR40FAMILY"/>
</dbReference>
<dbReference type="Proteomes" id="UP000265140">
    <property type="component" value="Chromosome 20"/>
</dbReference>
<organism evidence="11 12">
    <name type="scientific">Esox lucius</name>
    <name type="common">Northern pike</name>
    <dbReference type="NCBI Taxonomy" id="8010"/>
    <lineage>
        <taxon>Eukaryota</taxon>
        <taxon>Metazoa</taxon>
        <taxon>Chordata</taxon>
        <taxon>Craniata</taxon>
        <taxon>Vertebrata</taxon>
        <taxon>Euteleostomi</taxon>
        <taxon>Actinopterygii</taxon>
        <taxon>Neopterygii</taxon>
        <taxon>Teleostei</taxon>
        <taxon>Protacanthopterygii</taxon>
        <taxon>Esociformes</taxon>
        <taxon>Esocidae</taxon>
        <taxon>Esox</taxon>
    </lineage>
</organism>
<evidence type="ECO:0000313" key="12">
    <source>
        <dbReference type="Proteomes" id="UP000265140"/>
    </source>
</evidence>
<evidence type="ECO:0000256" key="4">
    <source>
        <dbReference type="ARBA" id="ARBA00022989"/>
    </source>
</evidence>
<comment type="subcellular location">
    <subcellularLocation>
        <location evidence="1">Cell membrane</location>
        <topology evidence="1">Multi-pass membrane protein</topology>
    </subcellularLocation>
</comment>
<reference evidence="11" key="4">
    <citation type="submission" date="2025-09" db="UniProtKB">
        <authorList>
            <consortium name="Ensembl"/>
        </authorList>
    </citation>
    <scope>IDENTIFICATION</scope>
</reference>
<reference evidence="11" key="2">
    <citation type="submission" date="2020-02" db="EMBL/GenBank/DDBJ databases">
        <title>Esox lucius (northern pike) genome, fEsoLuc1, primary haplotype.</title>
        <authorList>
            <person name="Myers G."/>
            <person name="Karagic N."/>
            <person name="Meyer A."/>
            <person name="Pippel M."/>
            <person name="Reichard M."/>
            <person name="Winkler S."/>
            <person name="Tracey A."/>
            <person name="Sims Y."/>
            <person name="Howe K."/>
            <person name="Rhie A."/>
            <person name="Formenti G."/>
            <person name="Durbin R."/>
            <person name="Fedrigo O."/>
            <person name="Jarvis E.D."/>
        </authorList>
    </citation>
    <scope>NUCLEOTIDE SEQUENCE [LARGE SCALE GENOMIC DNA]</scope>
</reference>
<dbReference type="GO" id="GO:0071398">
    <property type="term" value="P:cellular response to fatty acid"/>
    <property type="evidence" value="ECO:0007669"/>
    <property type="project" value="TreeGrafter"/>
</dbReference>
<dbReference type="Gene3D" id="1.20.1070.10">
    <property type="entry name" value="Rhodopsin 7-helix transmembrane proteins"/>
    <property type="match status" value="1"/>
</dbReference>
<keyword evidence="4 9" id="KW-1133">Transmembrane helix</keyword>
<evidence type="ECO:0000256" key="5">
    <source>
        <dbReference type="ARBA" id="ARBA00023040"/>
    </source>
</evidence>
<dbReference type="PANTHER" id="PTHR45822:SF8">
    <property type="entry name" value="FREE FATTY ACID RECEPTOR 3-RELATED"/>
    <property type="match status" value="1"/>
</dbReference>
<evidence type="ECO:0000256" key="6">
    <source>
        <dbReference type="ARBA" id="ARBA00023136"/>
    </source>
</evidence>
<sequence length="324" mass="37387">LRWCTEPITYGNKNILLVVYILTFLIGFPANMVAFYTFSKKVRQKAIPIDVLLLNLTISDIIFLLVLPFKMKEAADNMKWYLPDFLCPLTNFVFYTTIYNSTFFLTAISVERYLGVAFPIQYKLKRRPLYAMVASFFFWTISMAHVSIVYIMQYLHQSNTSQTELGRCYENFTQEQMVVLMPVRLELFLFLFCCPFLICCFCYINFVQILSQRPNISQKKRLRAIGLSLGTLLVFVVCFAPFNLSHVVGFIKWESPSWRVEAVLSSTINACLDPIIFYFSSSALSGTFHHFLKSFVERVQQLCGPCKALNSRSQDSPPNSNDSL</sequence>
<reference evidence="12" key="1">
    <citation type="journal article" date="2014" name="PLoS ONE">
        <title>The genome and linkage map of the northern pike (Esox lucius): conserved synteny revealed between the salmonid sister group and the Neoteleostei.</title>
        <authorList>
            <person name="Rondeau E.B."/>
            <person name="Minkley D.R."/>
            <person name="Leong J.S."/>
            <person name="Messmer A.M."/>
            <person name="Jantzen J.R."/>
            <person name="von Schalburg K.R."/>
            <person name="Lemon C."/>
            <person name="Bird N.H."/>
            <person name="Koop B.F."/>
        </authorList>
    </citation>
    <scope>NUCLEOTIDE SEQUENCE</scope>
</reference>
<evidence type="ECO:0000256" key="1">
    <source>
        <dbReference type="ARBA" id="ARBA00004651"/>
    </source>
</evidence>
<keyword evidence="7" id="KW-0675">Receptor</keyword>
<dbReference type="OMA" id="NTSHIVG"/>
<dbReference type="InterPro" id="IPR017452">
    <property type="entry name" value="GPCR_Rhodpsn_7TM"/>
</dbReference>
<evidence type="ECO:0000256" key="2">
    <source>
        <dbReference type="ARBA" id="ARBA00022475"/>
    </source>
</evidence>
<keyword evidence="2" id="KW-1003">Cell membrane</keyword>
<dbReference type="Pfam" id="PF00001">
    <property type="entry name" value="7tm_1"/>
    <property type="match status" value="1"/>
</dbReference>
<evidence type="ECO:0000256" key="3">
    <source>
        <dbReference type="ARBA" id="ARBA00022692"/>
    </source>
</evidence>
<dbReference type="GO" id="GO:0005886">
    <property type="term" value="C:plasma membrane"/>
    <property type="evidence" value="ECO:0007669"/>
    <property type="project" value="UniProtKB-SubCell"/>
</dbReference>
<dbReference type="GeneTree" id="ENSGT00990000203527"/>
<accession>A0A6Q2X9M6</accession>
<feature type="transmembrane region" description="Helical" evidence="9">
    <location>
        <begin position="15"/>
        <end position="39"/>
    </location>
</feature>
<evidence type="ECO:0000256" key="8">
    <source>
        <dbReference type="ARBA" id="ARBA00023224"/>
    </source>
</evidence>
<dbReference type="PANTHER" id="PTHR45822">
    <property type="entry name" value="FREE FATTY ACID RECEPTOR 2-RELATED"/>
    <property type="match status" value="1"/>
</dbReference>
<evidence type="ECO:0000259" key="10">
    <source>
        <dbReference type="PROSITE" id="PS50262"/>
    </source>
</evidence>
<name>A0A6Q2X9M6_ESOLU</name>
<feature type="transmembrane region" description="Helical" evidence="9">
    <location>
        <begin position="187"/>
        <end position="210"/>
    </location>
</feature>
<feature type="transmembrane region" description="Helical" evidence="9">
    <location>
        <begin position="222"/>
        <end position="242"/>
    </location>
</feature>
<dbReference type="SUPFAM" id="SSF81321">
    <property type="entry name" value="Family A G protein-coupled receptor-like"/>
    <property type="match status" value="1"/>
</dbReference>
<feature type="transmembrane region" description="Helical" evidence="9">
    <location>
        <begin position="129"/>
        <end position="152"/>
    </location>
</feature>
<dbReference type="PROSITE" id="PS50262">
    <property type="entry name" value="G_PROTEIN_RECEP_F1_2"/>
    <property type="match status" value="1"/>
</dbReference>
<evidence type="ECO:0000313" key="11">
    <source>
        <dbReference type="Ensembl" id="ENSELUP00000050133.1"/>
    </source>
</evidence>